<feature type="transmembrane region" description="Helical" evidence="1">
    <location>
        <begin position="195"/>
        <end position="214"/>
    </location>
</feature>
<feature type="transmembrane region" description="Helical" evidence="1">
    <location>
        <begin position="276"/>
        <end position="295"/>
    </location>
</feature>
<feature type="transmembrane region" description="Helical" evidence="1">
    <location>
        <begin position="166"/>
        <end position="189"/>
    </location>
</feature>
<evidence type="ECO:0000256" key="1">
    <source>
        <dbReference type="SAM" id="Phobius"/>
    </source>
</evidence>
<evidence type="ECO:0008006" key="4">
    <source>
        <dbReference type="Google" id="ProtNLM"/>
    </source>
</evidence>
<dbReference type="RefSeq" id="WP_345715867.1">
    <property type="nucleotide sequence ID" value="NZ_BAABFP010000004.1"/>
</dbReference>
<keyword evidence="1" id="KW-0812">Transmembrane</keyword>
<dbReference type="EMBL" id="JBHSRD010000003">
    <property type="protein sequence ID" value="MFC6007060.1"/>
    <property type="molecule type" value="Genomic_DNA"/>
</dbReference>
<keyword evidence="1" id="KW-0472">Membrane</keyword>
<feature type="transmembrane region" description="Helical" evidence="1">
    <location>
        <begin position="72"/>
        <end position="93"/>
    </location>
</feature>
<proteinExistence type="predicted"/>
<feature type="transmembrane region" description="Helical" evidence="1">
    <location>
        <begin position="221"/>
        <end position="239"/>
    </location>
</feature>
<feature type="transmembrane region" description="Helical" evidence="1">
    <location>
        <begin position="137"/>
        <end position="159"/>
    </location>
</feature>
<organism evidence="2 3">
    <name type="scientific">Angustibacter luteus</name>
    <dbReference type="NCBI Taxonomy" id="658456"/>
    <lineage>
        <taxon>Bacteria</taxon>
        <taxon>Bacillati</taxon>
        <taxon>Actinomycetota</taxon>
        <taxon>Actinomycetes</taxon>
        <taxon>Kineosporiales</taxon>
        <taxon>Kineosporiaceae</taxon>
    </lineage>
</organism>
<reference evidence="3" key="1">
    <citation type="journal article" date="2019" name="Int. J. Syst. Evol. Microbiol.">
        <title>The Global Catalogue of Microorganisms (GCM) 10K type strain sequencing project: providing services to taxonomists for standard genome sequencing and annotation.</title>
        <authorList>
            <consortium name="The Broad Institute Genomics Platform"/>
            <consortium name="The Broad Institute Genome Sequencing Center for Infectious Disease"/>
            <person name="Wu L."/>
            <person name="Ma J."/>
        </authorList>
    </citation>
    <scope>NUCLEOTIDE SEQUENCE [LARGE SCALE GENOMIC DNA]</scope>
    <source>
        <strain evidence="3">KACC 14249</strain>
    </source>
</reference>
<evidence type="ECO:0000313" key="3">
    <source>
        <dbReference type="Proteomes" id="UP001596189"/>
    </source>
</evidence>
<dbReference type="Proteomes" id="UP001596189">
    <property type="component" value="Unassembled WGS sequence"/>
</dbReference>
<feature type="transmembrane region" description="Helical" evidence="1">
    <location>
        <begin position="21"/>
        <end position="42"/>
    </location>
</feature>
<protein>
    <recommendedName>
        <fullName evidence="4">ABC transporter permease</fullName>
    </recommendedName>
</protein>
<accession>A0ABW1JDQ5</accession>
<comment type="caution">
    <text evidence="2">The sequence shown here is derived from an EMBL/GenBank/DDBJ whole genome shotgun (WGS) entry which is preliminary data.</text>
</comment>
<name>A0ABW1JDQ5_9ACTN</name>
<gene>
    <name evidence="2" type="ORF">ACFQDO_07945</name>
</gene>
<keyword evidence="1" id="KW-1133">Transmembrane helix</keyword>
<feature type="transmembrane region" description="Helical" evidence="1">
    <location>
        <begin position="98"/>
        <end position="117"/>
    </location>
</feature>
<evidence type="ECO:0000313" key="2">
    <source>
        <dbReference type="EMBL" id="MFC6007060.1"/>
    </source>
</evidence>
<keyword evidence="3" id="KW-1185">Reference proteome</keyword>
<sequence length="303" mass="31197">MTLLADEMTHDPGLRRPDRPTWLVLPVAAVLWWSVGFLPWLVAGASGRSGADLLDGLAVAGRTPLPLDTPHLTVLVVGGVVGGIVAGLCGWLVPRRGLALLATSGGVLVGVVATLSVSRRLVVETAPPGAFVADARVVTGLSAVVVGAALAGWVIGAVGTSGRLGLALALSLLAGLSPSWVAGLAAALGHDQLPWRATTWGTAALVAVAFVVAGSQPWYRLLWWPVCAAAAYAVAPPVTGLVNLPEHPRAGEAVTDLVQQFWDVTKAAADPALRPWLPWVVAVGVAVATTLLLELTRRRPTDS</sequence>